<dbReference type="STRING" id="743971.MYF_00385"/>
<reference evidence="2 3" key="1">
    <citation type="journal article" date="2015" name="Genome Announc.">
        <title>Complete Genome Sequence of Mycoplasma flocculare Strain Ms42T (ATCC 27399T).</title>
        <authorList>
            <person name="Calcutt M.J."/>
            <person name="Foecking M.F."/>
            <person name="Heidari M.B."/>
            <person name="McIntosh M.A."/>
        </authorList>
    </citation>
    <scope>NUCLEOTIDE SEQUENCE [LARGE SCALE GENOMIC DNA]</scope>
    <source>
        <strain evidence="3">ATCC 27399</strain>
    </source>
</reference>
<dbReference type="EMBL" id="CP007585">
    <property type="protein sequence ID" value="AJC49657.1"/>
    <property type="molecule type" value="Genomic_DNA"/>
</dbReference>
<evidence type="ECO:0000256" key="1">
    <source>
        <dbReference type="SAM" id="Phobius"/>
    </source>
</evidence>
<dbReference type="RefSeq" id="WP_002557932.1">
    <property type="nucleotide sequence ID" value="NZ_CP007585.1"/>
</dbReference>
<sequence>MSQNETIERLTKFIENKESELKRKQKIAYYGANTVKWIIFFSNIIVVSLAIAVIIIEINRYRLIKSLDKSIFGDLGLTIVLASFICLTFFINLFLAVYREIMKFKDYKKAQRELSYIFFQIDNNQEYSFEEFENDYEKISDFYFQKKEISKLKILKKIVFGGKKWL</sequence>
<organism evidence="2 3">
    <name type="scientific">Mesomycoplasma flocculare ATCC 27399</name>
    <dbReference type="NCBI Taxonomy" id="743971"/>
    <lineage>
        <taxon>Bacteria</taxon>
        <taxon>Bacillati</taxon>
        <taxon>Mycoplasmatota</taxon>
        <taxon>Mycoplasmoidales</taxon>
        <taxon>Metamycoplasmataceae</taxon>
        <taxon>Mesomycoplasma</taxon>
    </lineage>
</organism>
<dbReference type="AlphaFoldDB" id="A0A0A8E7T5"/>
<keyword evidence="1" id="KW-0812">Transmembrane</keyword>
<accession>A0A0A8E7T5</accession>
<keyword evidence="1" id="KW-1133">Transmembrane helix</keyword>
<evidence type="ECO:0000313" key="3">
    <source>
        <dbReference type="Proteomes" id="UP000031129"/>
    </source>
</evidence>
<protein>
    <submittedName>
        <fullName evidence="2">Uncharacterized protein</fullName>
    </submittedName>
</protein>
<dbReference type="Proteomes" id="UP000031129">
    <property type="component" value="Chromosome"/>
</dbReference>
<name>A0A0A8E7T5_MESFC</name>
<evidence type="ECO:0000313" key="2">
    <source>
        <dbReference type="EMBL" id="AJC49657.1"/>
    </source>
</evidence>
<keyword evidence="3" id="KW-1185">Reference proteome</keyword>
<proteinExistence type="predicted"/>
<gene>
    <name evidence="2" type="ORF">MYF_00385</name>
</gene>
<dbReference type="OrthoDB" id="401331at2"/>
<feature type="transmembrane region" description="Helical" evidence="1">
    <location>
        <begin position="76"/>
        <end position="98"/>
    </location>
</feature>
<dbReference type="HOGENOM" id="CLU_1600878_0_0_14"/>
<keyword evidence="1" id="KW-0472">Membrane</keyword>
<feature type="transmembrane region" description="Helical" evidence="1">
    <location>
        <begin position="27"/>
        <end position="56"/>
    </location>
</feature>
<dbReference type="KEGG" id="mfq:MYF_00385"/>